<sequence>MLDPFYLIVDHPRWLETLAPAGLKLAQLRVKNMAPDDLRTTLAEGLSVAGRLGITLVINDHWELARDLGAQWVHLGQEDLAETDLPALRRAGLRLGVSTHTPEELDLALAASPDYVAIGPVFPARGKVVDYPPLGEEGIRLWRARVSCPLVAIGGLRLEQAPALRRAGADSLCVITDVLQNPDPQARCAAWIRATRPDGSDGDG</sequence>
<keyword evidence="5" id="KW-1185">Reference proteome</keyword>
<name>A0ABW4JYG5_9HYPH</name>
<dbReference type="EMBL" id="JBHUFA010000012">
    <property type="protein sequence ID" value="MFD1696872.1"/>
    <property type="molecule type" value="Genomic_DNA"/>
</dbReference>
<evidence type="ECO:0000313" key="4">
    <source>
        <dbReference type="EMBL" id="MFD1696872.1"/>
    </source>
</evidence>
<feature type="domain" description="Thiamine phosphate synthase/TenI" evidence="3">
    <location>
        <begin position="11"/>
        <end position="177"/>
    </location>
</feature>
<protein>
    <submittedName>
        <fullName evidence="4">Thiamine phosphate synthase</fullName>
    </submittedName>
</protein>
<dbReference type="Pfam" id="PF02581">
    <property type="entry name" value="TMP-TENI"/>
    <property type="match status" value="1"/>
</dbReference>
<dbReference type="SUPFAM" id="SSF51391">
    <property type="entry name" value="Thiamin phosphate synthase"/>
    <property type="match status" value="1"/>
</dbReference>
<dbReference type="PANTHER" id="PTHR20857">
    <property type="entry name" value="THIAMINE-PHOSPHATE PYROPHOSPHORYLASE"/>
    <property type="match status" value="1"/>
</dbReference>
<evidence type="ECO:0000313" key="5">
    <source>
        <dbReference type="Proteomes" id="UP001597327"/>
    </source>
</evidence>
<dbReference type="InterPro" id="IPR013785">
    <property type="entry name" value="Aldolase_TIM"/>
</dbReference>
<proteinExistence type="predicted"/>
<gene>
    <name evidence="4" type="ORF">ACFSC7_15240</name>
</gene>
<dbReference type="Gene3D" id="3.20.20.70">
    <property type="entry name" value="Aldolase class I"/>
    <property type="match status" value="1"/>
</dbReference>
<dbReference type="RefSeq" id="WP_149892321.1">
    <property type="nucleotide sequence ID" value="NZ_JBHUFA010000012.1"/>
</dbReference>
<dbReference type="Proteomes" id="UP001597327">
    <property type="component" value="Unassembled WGS sequence"/>
</dbReference>
<evidence type="ECO:0000259" key="3">
    <source>
        <dbReference type="Pfam" id="PF02581"/>
    </source>
</evidence>
<evidence type="ECO:0000256" key="1">
    <source>
        <dbReference type="ARBA" id="ARBA00004948"/>
    </source>
</evidence>
<dbReference type="CDD" id="cd00564">
    <property type="entry name" value="TMP_TenI"/>
    <property type="match status" value="1"/>
</dbReference>
<comment type="pathway">
    <text evidence="1">Cofactor biosynthesis; thiamine diphosphate biosynthesis.</text>
</comment>
<dbReference type="InterPro" id="IPR022998">
    <property type="entry name" value="ThiamineP_synth_TenI"/>
</dbReference>
<keyword evidence="2" id="KW-0784">Thiamine biosynthesis</keyword>
<reference evidence="5" key="1">
    <citation type="journal article" date="2019" name="Int. J. Syst. Evol. Microbiol.">
        <title>The Global Catalogue of Microorganisms (GCM) 10K type strain sequencing project: providing services to taxonomists for standard genome sequencing and annotation.</title>
        <authorList>
            <consortium name="The Broad Institute Genomics Platform"/>
            <consortium name="The Broad Institute Genome Sequencing Center for Infectious Disease"/>
            <person name="Wu L."/>
            <person name="Ma J."/>
        </authorList>
    </citation>
    <scope>NUCLEOTIDE SEQUENCE [LARGE SCALE GENOMIC DNA]</scope>
    <source>
        <strain evidence="5">JCM 3369</strain>
    </source>
</reference>
<dbReference type="PANTHER" id="PTHR20857:SF15">
    <property type="entry name" value="THIAMINE-PHOSPHATE SYNTHASE"/>
    <property type="match status" value="1"/>
</dbReference>
<accession>A0ABW4JYG5</accession>
<dbReference type="InterPro" id="IPR036206">
    <property type="entry name" value="ThiamineP_synth_sf"/>
</dbReference>
<comment type="caution">
    <text evidence="4">The sequence shown here is derived from an EMBL/GenBank/DDBJ whole genome shotgun (WGS) entry which is preliminary data.</text>
</comment>
<organism evidence="4 5">
    <name type="scientific">Roseibium aestuarii</name>
    <dbReference type="NCBI Taxonomy" id="2600299"/>
    <lineage>
        <taxon>Bacteria</taxon>
        <taxon>Pseudomonadati</taxon>
        <taxon>Pseudomonadota</taxon>
        <taxon>Alphaproteobacteria</taxon>
        <taxon>Hyphomicrobiales</taxon>
        <taxon>Stappiaceae</taxon>
        <taxon>Roseibium</taxon>
    </lineage>
</organism>
<evidence type="ECO:0000256" key="2">
    <source>
        <dbReference type="ARBA" id="ARBA00022977"/>
    </source>
</evidence>